<comment type="caution">
    <text evidence="1">The sequence shown here is derived from an EMBL/GenBank/DDBJ whole genome shotgun (WGS) entry which is preliminary data.</text>
</comment>
<organism evidence="1 2">
    <name type="scientific">Flavihumibacter petaseus NBRC 106054</name>
    <dbReference type="NCBI Taxonomy" id="1220578"/>
    <lineage>
        <taxon>Bacteria</taxon>
        <taxon>Pseudomonadati</taxon>
        <taxon>Bacteroidota</taxon>
        <taxon>Chitinophagia</taxon>
        <taxon>Chitinophagales</taxon>
        <taxon>Chitinophagaceae</taxon>
        <taxon>Flavihumibacter</taxon>
    </lineage>
</organism>
<dbReference type="Proteomes" id="UP000033121">
    <property type="component" value="Unassembled WGS sequence"/>
</dbReference>
<dbReference type="AlphaFoldDB" id="A0A0E9MUX7"/>
<evidence type="ECO:0000313" key="2">
    <source>
        <dbReference type="Proteomes" id="UP000033121"/>
    </source>
</evidence>
<name>A0A0E9MUX7_9BACT</name>
<keyword evidence="2" id="KW-1185">Reference proteome</keyword>
<evidence type="ECO:0000313" key="1">
    <source>
        <dbReference type="EMBL" id="GAO41236.1"/>
    </source>
</evidence>
<sequence>MATATGLLASMLRGMIGHELVFREWEGKMIVQKAPGKRTTRPTRAMAVQNDKFRHGMAYGVRMNQDADMKEAYYRKRAPRQNVCSRALQDYLTAPEVTDINVNHYTGQPGDTIEIRAHDDFHVAYVQVDIWSAGGVLVERGDAVVQPSGLVWTYTARAENRDLAGTKVTAYAMDIPNNEGTLSVTIEKTPETAKIAEPEESISPVEYQTMRSDTTCAHCDMYQVRRETEMRALT</sequence>
<accession>A0A0E9MUX7</accession>
<reference evidence="1 2" key="1">
    <citation type="submission" date="2015-04" db="EMBL/GenBank/DDBJ databases">
        <title>Whole genome shotgun sequence of Flavihumibacter petaseus NBRC 106054.</title>
        <authorList>
            <person name="Miyazawa S."/>
            <person name="Hosoyama A."/>
            <person name="Hashimoto M."/>
            <person name="Noguchi M."/>
            <person name="Tsuchikane K."/>
            <person name="Ohji S."/>
            <person name="Yamazoe A."/>
            <person name="Ichikawa N."/>
            <person name="Kimura A."/>
            <person name="Fujita N."/>
        </authorList>
    </citation>
    <scope>NUCLEOTIDE SEQUENCE [LARGE SCALE GENOMIC DNA]</scope>
    <source>
        <strain evidence="1 2">NBRC 106054</strain>
    </source>
</reference>
<proteinExistence type="predicted"/>
<dbReference type="RefSeq" id="WP_052955429.1">
    <property type="nucleotide sequence ID" value="NZ_BBWV01000001.1"/>
</dbReference>
<dbReference type="EMBL" id="BBWV01000001">
    <property type="protein sequence ID" value="GAO41236.1"/>
    <property type="molecule type" value="Genomic_DNA"/>
</dbReference>
<dbReference type="OrthoDB" id="880927at2"/>
<gene>
    <name evidence="1" type="ORF">FPE01S_01_02480</name>
</gene>
<protein>
    <submittedName>
        <fullName evidence="1">Uncharacterized protein</fullName>
    </submittedName>
</protein>